<dbReference type="Proteomes" id="UP000002431">
    <property type="component" value="Plasmid pDGEO02"/>
</dbReference>
<protein>
    <submittedName>
        <fullName evidence="2">Uncharacterized protein</fullName>
    </submittedName>
</protein>
<keyword evidence="2" id="KW-0614">Plasmid</keyword>
<gene>
    <name evidence="2" type="ORF">Dgeo_3042</name>
</gene>
<accession>A8ZRH4</accession>
<dbReference type="AlphaFoldDB" id="A8ZRH4"/>
<feature type="region of interest" description="Disordered" evidence="1">
    <location>
        <begin position="48"/>
        <end position="73"/>
    </location>
</feature>
<dbReference type="EMBL" id="CP000856">
    <property type="protein sequence ID" value="ABW35083.1"/>
    <property type="molecule type" value="Genomic_DNA"/>
</dbReference>
<proteinExistence type="predicted"/>
<geneLocation type="plasmid" evidence="2 3">
    <name>pDGEO02</name>
</geneLocation>
<keyword evidence="3" id="KW-1185">Reference proteome</keyword>
<organism evidence="2 3">
    <name type="scientific">Deinococcus geothermalis (strain DSM 11300 / CIP 105573 / AG-3a)</name>
    <dbReference type="NCBI Taxonomy" id="319795"/>
    <lineage>
        <taxon>Bacteria</taxon>
        <taxon>Thermotogati</taxon>
        <taxon>Deinococcota</taxon>
        <taxon>Deinococci</taxon>
        <taxon>Deinococcales</taxon>
        <taxon>Deinococcaceae</taxon>
        <taxon>Deinococcus</taxon>
    </lineage>
</organism>
<evidence type="ECO:0000313" key="2">
    <source>
        <dbReference type="EMBL" id="ABW35083.1"/>
    </source>
</evidence>
<name>A8ZRH4_DEIGD</name>
<evidence type="ECO:0000256" key="1">
    <source>
        <dbReference type="SAM" id="MobiDB-lite"/>
    </source>
</evidence>
<dbReference type="KEGG" id="dge:Dgeo_3042"/>
<dbReference type="HOGENOM" id="CLU_749494_0_0_0"/>
<sequence length="369" mass="40003">MEAGQGKGLPLEFLSSEGLFCTHTRPTLLLACMLASLLACPSSVSLPPRPPAPGSGGESFGAAPHPAPLPSMRPMTALQALSSLPAPSGGAVRLTLHSSAEDLYALVLASDHPTPPDPTYQDGARKVHGGKLRYRQPQPFFRQAPHAFVLLDLDSDALADGEVVYYHAFELHPDGTFGPPLTISAQPRCAREAAVTIARDIVKKRLRYHLRRAVNEGVVRQDYEIPVLEQEVRAEGHGFPAVYVKERVTANPGADTVGHHAGEYVDAHHPLGVKEYRFEYRASVDLLLLCDNPDERTDLEAFLRGALDADREIWLAAGLENPTLSAFTRHDVDDAAAVDLYGSEISLECGITTRITETITQSRPATVTR</sequence>
<evidence type="ECO:0000313" key="3">
    <source>
        <dbReference type="Proteomes" id="UP000002431"/>
    </source>
</evidence>
<reference evidence="2" key="1">
    <citation type="submission" date="2007-10" db="EMBL/GenBank/DDBJ databases">
        <title>Complete sequence of Plasmid2 pDGEO02 of Deinococcus geothermalis DSM 11300.</title>
        <authorList>
            <consortium name="US DOE Joint Genome Institute"/>
            <person name="Copeland A."/>
            <person name="Lucas S."/>
            <person name="Lapidus A."/>
            <person name="Barry K."/>
            <person name="Detter J.C."/>
            <person name="Glavina del Rio T."/>
            <person name="Hammon N."/>
            <person name="Israni S."/>
            <person name="Dalin E."/>
            <person name="Tice H."/>
            <person name="Pitluck S."/>
            <person name="Brettin T."/>
            <person name="Bruce D."/>
            <person name="Han C."/>
            <person name="Tapia R."/>
            <person name="Saunders E."/>
            <person name="Gilna P."/>
            <person name="Schmutz J."/>
            <person name="Larimer F."/>
            <person name="Land M."/>
            <person name="Hauser L."/>
            <person name="Kyrpides N."/>
            <person name="Kim E."/>
            <person name="Daly M.J."/>
            <person name="Fredrickson J.K."/>
            <person name="Makarova K.S."/>
            <person name="Gaidamakova E.K."/>
            <person name="Zhai M."/>
            <person name="Richardson P."/>
        </authorList>
    </citation>
    <scope>NUCLEOTIDE SEQUENCE [LARGE SCALE GENOMIC DNA]</scope>
    <source>
        <strain evidence="2">DSM 11300</strain>
        <plasmid evidence="2">pDGEO02</plasmid>
    </source>
</reference>